<dbReference type="InterPro" id="IPR015883">
    <property type="entry name" value="Glyco_hydro_20_cat"/>
</dbReference>
<keyword evidence="5" id="KW-1185">Reference proteome</keyword>
<dbReference type="OrthoDB" id="9763537at2"/>
<gene>
    <name evidence="4" type="ORF">DZ860_15825</name>
</gene>
<evidence type="ECO:0000313" key="5">
    <source>
        <dbReference type="Proteomes" id="UP000273252"/>
    </source>
</evidence>
<dbReference type="PANTHER" id="PTHR21040:SF8">
    <property type="entry name" value="BCDNA.GH04120"/>
    <property type="match status" value="1"/>
</dbReference>
<accession>A0A3A6QZC4</accession>
<dbReference type="GO" id="GO:0005975">
    <property type="term" value="P:carbohydrate metabolic process"/>
    <property type="evidence" value="ECO:0007669"/>
    <property type="project" value="InterPro"/>
</dbReference>
<dbReference type="SUPFAM" id="SSF51445">
    <property type="entry name" value="(Trans)glycosidases"/>
    <property type="match status" value="1"/>
</dbReference>
<dbReference type="InterPro" id="IPR017853">
    <property type="entry name" value="GH"/>
</dbReference>
<evidence type="ECO:0000256" key="2">
    <source>
        <dbReference type="ARBA" id="ARBA00022801"/>
    </source>
</evidence>
<dbReference type="InterPro" id="IPR038901">
    <property type="entry name" value="HEXDC-like"/>
</dbReference>
<name>A0A3A6QZC4_9VIBR</name>
<organism evidence="4 5">
    <name type="scientific">Vibrio sinensis</name>
    <dbReference type="NCBI Taxonomy" id="2302434"/>
    <lineage>
        <taxon>Bacteria</taxon>
        <taxon>Pseudomonadati</taxon>
        <taxon>Pseudomonadota</taxon>
        <taxon>Gammaproteobacteria</taxon>
        <taxon>Vibrionales</taxon>
        <taxon>Vibrionaceae</taxon>
        <taxon>Vibrio</taxon>
    </lineage>
</organism>
<reference evidence="4 5" key="1">
    <citation type="submission" date="2018-08" db="EMBL/GenBank/DDBJ databases">
        <title>Vibrio isolated from the Eastern China Marginal Seas.</title>
        <authorList>
            <person name="Li Y."/>
        </authorList>
    </citation>
    <scope>NUCLEOTIDE SEQUENCE [LARGE SCALE GENOMIC DNA]</scope>
    <source>
        <strain evidence="4 5">BEI233</strain>
    </source>
</reference>
<evidence type="ECO:0000259" key="3">
    <source>
        <dbReference type="Pfam" id="PF00728"/>
    </source>
</evidence>
<dbReference type="Gene3D" id="3.20.20.80">
    <property type="entry name" value="Glycosidases"/>
    <property type="match status" value="1"/>
</dbReference>
<keyword evidence="2" id="KW-0378">Hydrolase</keyword>
<feature type="domain" description="Glycoside hydrolase family 20 catalytic" evidence="3">
    <location>
        <begin position="107"/>
        <end position="268"/>
    </location>
</feature>
<dbReference type="AlphaFoldDB" id="A0A3A6QZC4"/>
<proteinExistence type="inferred from homology"/>
<comment type="caution">
    <text evidence="4">The sequence shown here is derived from an EMBL/GenBank/DDBJ whole genome shotgun (WGS) entry which is preliminary data.</text>
</comment>
<dbReference type="GO" id="GO:0004563">
    <property type="term" value="F:beta-N-acetylhexosaminidase activity"/>
    <property type="evidence" value="ECO:0007669"/>
    <property type="project" value="UniProtKB-ARBA"/>
</dbReference>
<comment type="similarity">
    <text evidence="1">Belongs to the glycosyl hydrolase 20 family.</text>
</comment>
<protein>
    <submittedName>
        <fullName evidence="4">N-acetyl-beta-hexosaminidase</fullName>
    </submittedName>
</protein>
<sequence>MTSFVRNTNMLKRNKRSQSGLSWFKRSRLSILGTMLLCASQGSIANEQVEKNANEEPVVAYHVDFRVQVMPIEALKAMAKEVASLGFNTIIMEWEASYPYKKHSIISNQYAYTRKEVKEFIEYSDGLGLDVIPLQQNFGHAEYILMHERYAYLRADARQLSQIDPTRLDAARDLFEELFDDMFSTHNSEYVHIGGDETRLLDCKNCQDAWGDLGEEAGKSKIYVDYMKMIAEIVTERGKTPLIWADMILKHPEAIKDMPKNVIYIDWNYGWDFDRFGSDPRDLIKQYDLQFWGAPSIRSGPDDYHSNSWEKHLNNMADYIPEAKKAGYTGMVLTSWSTSGEYGYNWFSGEVETVEIYPIRQVYPHSYPNDAFRMSTSAFITAIEQEEPIKVKGFTRQYAKERFGLTAAEATNLWKILSSEVMNNKVVVGSVKLSGVKGLTEEQRQLAQVTLDKVRELQAQLKQIVPTINEEEFSHYLLQLDLREFWLNFRVIQGWVQSDEFMRKDRNTAVKMLEALLKKGEELNERFEDSFSGALYDSEIEVLNEYRNHKIEILLDRLSNER</sequence>
<evidence type="ECO:0000256" key="1">
    <source>
        <dbReference type="ARBA" id="ARBA00006285"/>
    </source>
</evidence>
<dbReference type="Pfam" id="PF00728">
    <property type="entry name" value="Glyco_hydro_20"/>
    <property type="match status" value="1"/>
</dbReference>
<dbReference type="PANTHER" id="PTHR21040">
    <property type="entry name" value="BCDNA.GH04120"/>
    <property type="match status" value="1"/>
</dbReference>
<dbReference type="EMBL" id="QVMU01000017">
    <property type="protein sequence ID" value="RJX68911.1"/>
    <property type="molecule type" value="Genomic_DNA"/>
</dbReference>
<dbReference type="Proteomes" id="UP000273252">
    <property type="component" value="Unassembled WGS sequence"/>
</dbReference>
<evidence type="ECO:0000313" key="4">
    <source>
        <dbReference type="EMBL" id="RJX68911.1"/>
    </source>
</evidence>